<dbReference type="PROSITE" id="PS51257">
    <property type="entry name" value="PROKAR_LIPOPROTEIN"/>
    <property type="match status" value="1"/>
</dbReference>
<feature type="region of interest" description="Disordered" evidence="1">
    <location>
        <begin position="28"/>
        <end position="84"/>
    </location>
</feature>
<evidence type="ECO:0000313" key="4">
    <source>
        <dbReference type="Proteomes" id="UP000578112"/>
    </source>
</evidence>
<proteinExistence type="predicted"/>
<organism evidence="3 4">
    <name type="scientific">Actinoplanes digitatis</name>
    <dbReference type="NCBI Taxonomy" id="1868"/>
    <lineage>
        <taxon>Bacteria</taxon>
        <taxon>Bacillati</taxon>
        <taxon>Actinomycetota</taxon>
        <taxon>Actinomycetes</taxon>
        <taxon>Micromonosporales</taxon>
        <taxon>Micromonosporaceae</taxon>
        <taxon>Actinoplanes</taxon>
    </lineage>
</organism>
<gene>
    <name evidence="3" type="ORF">BJ971_005152</name>
</gene>
<dbReference type="RefSeq" id="WP_184995769.1">
    <property type="nucleotide sequence ID" value="NZ_BOMK01000003.1"/>
</dbReference>
<feature type="signal peptide" evidence="2">
    <location>
        <begin position="1"/>
        <end position="21"/>
    </location>
</feature>
<reference evidence="3 4" key="1">
    <citation type="submission" date="2020-08" db="EMBL/GenBank/DDBJ databases">
        <title>Sequencing the genomes of 1000 actinobacteria strains.</title>
        <authorList>
            <person name="Klenk H.-P."/>
        </authorList>
    </citation>
    <scope>NUCLEOTIDE SEQUENCE [LARGE SCALE GENOMIC DNA]</scope>
    <source>
        <strain evidence="3 4">DSM 43149</strain>
    </source>
</reference>
<sequence>MSTRTVSVLALGAALAFSASACSDAGDGTAAGGPAATAAPTAAAPAPTTTAAAPAPTATGAAPTTTAPAGGSTTTTGPAAPATGRACPVTAATLLAAMRADKSGGSQLARGATLGRPVCHAGYVLVKKTSPKDANGKPVADDETARFVYESGSWEYRGASTADFCIGMPGAIRNYFRSHYAGGCGG</sequence>
<keyword evidence="4" id="KW-1185">Reference proteome</keyword>
<evidence type="ECO:0008006" key="5">
    <source>
        <dbReference type="Google" id="ProtNLM"/>
    </source>
</evidence>
<accession>A0A7W7I1M2</accession>
<evidence type="ECO:0000256" key="1">
    <source>
        <dbReference type="SAM" id="MobiDB-lite"/>
    </source>
</evidence>
<name>A0A7W7I1M2_9ACTN</name>
<feature type="chain" id="PRO_5039181342" description="Lipoprotein" evidence="2">
    <location>
        <begin position="22"/>
        <end position="186"/>
    </location>
</feature>
<dbReference type="AlphaFoldDB" id="A0A7W7I1M2"/>
<dbReference type="Proteomes" id="UP000578112">
    <property type="component" value="Unassembled WGS sequence"/>
</dbReference>
<evidence type="ECO:0000313" key="3">
    <source>
        <dbReference type="EMBL" id="MBB4764596.1"/>
    </source>
</evidence>
<comment type="caution">
    <text evidence="3">The sequence shown here is derived from an EMBL/GenBank/DDBJ whole genome shotgun (WGS) entry which is preliminary data.</text>
</comment>
<protein>
    <recommendedName>
        <fullName evidence="5">Lipoprotein</fullName>
    </recommendedName>
</protein>
<keyword evidence="2" id="KW-0732">Signal</keyword>
<dbReference type="EMBL" id="JACHNH010000001">
    <property type="protein sequence ID" value="MBB4764596.1"/>
    <property type="molecule type" value="Genomic_DNA"/>
</dbReference>
<evidence type="ECO:0000256" key="2">
    <source>
        <dbReference type="SAM" id="SignalP"/>
    </source>
</evidence>